<evidence type="ECO:0000259" key="7">
    <source>
        <dbReference type="PROSITE" id="PS50850"/>
    </source>
</evidence>
<dbReference type="GO" id="GO:0022857">
    <property type="term" value="F:transmembrane transporter activity"/>
    <property type="evidence" value="ECO:0007669"/>
    <property type="project" value="InterPro"/>
</dbReference>
<evidence type="ECO:0000256" key="6">
    <source>
        <dbReference type="SAM" id="Phobius"/>
    </source>
</evidence>
<evidence type="ECO:0000256" key="1">
    <source>
        <dbReference type="ARBA" id="ARBA00004141"/>
    </source>
</evidence>
<evidence type="ECO:0000256" key="2">
    <source>
        <dbReference type="ARBA" id="ARBA00022448"/>
    </source>
</evidence>
<dbReference type="SUPFAM" id="SSF103473">
    <property type="entry name" value="MFS general substrate transporter"/>
    <property type="match status" value="1"/>
</dbReference>
<feature type="domain" description="Major facilitator superfamily (MFS) profile" evidence="7">
    <location>
        <begin position="1"/>
        <end position="63"/>
    </location>
</feature>
<name>A0A2P2N9U4_RHIMU</name>
<keyword evidence="3 6" id="KW-0812">Transmembrane</keyword>
<evidence type="ECO:0000256" key="5">
    <source>
        <dbReference type="ARBA" id="ARBA00023136"/>
    </source>
</evidence>
<organism evidence="8">
    <name type="scientific">Rhizophora mucronata</name>
    <name type="common">Asiatic mangrove</name>
    <dbReference type="NCBI Taxonomy" id="61149"/>
    <lineage>
        <taxon>Eukaryota</taxon>
        <taxon>Viridiplantae</taxon>
        <taxon>Streptophyta</taxon>
        <taxon>Embryophyta</taxon>
        <taxon>Tracheophyta</taxon>
        <taxon>Spermatophyta</taxon>
        <taxon>Magnoliopsida</taxon>
        <taxon>eudicotyledons</taxon>
        <taxon>Gunneridae</taxon>
        <taxon>Pentapetalae</taxon>
        <taxon>rosids</taxon>
        <taxon>fabids</taxon>
        <taxon>Malpighiales</taxon>
        <taxon>Rhizophoraceae</taxon>
        <taxon>Rhizophora</taxon>
    </lineage>
</organism>
<evidence type="ECO:0000256" key="3">
    <source>
        <dbReference type="ARBA" id="ARBA00022692"/>
    </source>
</evidence>
<evidence type="ECO:0000256" key="4">
    <source>
        <dbReference type="ARBA" id="ARBA00022989"/>
    </source>
</evidence>
<dbReference type="Pfam" id="PF07690">
    <property type="entry name" value="MFS_1"/>
    <property type="match status" value="1"/>
</dbReference>
<dbReference type="GO" id="GO:0016020">
    <property type="term" value="C:membrane"/>
    <property type="evidence" value="ECO:0007669"/>
    <property type="project" value="UniProtKB-SubCell"/>
</dbReference>
<dbReference type="PANTHER" id="PTHR23511">
    <property type="entry name" value="SYNAPTIC VESICLE GLYCOPROTEIN 2"/>
    <property type="match status" value="1"/>
</dbReference>
<reference evidence="8" key="1">
    <citation type="submission" date="2018-02" db="EMBL/GenBank/DDBJ databases">
        <title>Rhizophora mucronata_Transcriptome.</title>
        <authorList>
            <person name="Meera S.P."/>
            <person name="Sreeshan A."/>
            <person name="Augustine A."/>
        </authorList>
    </citation>
    <scope>NUCLEOTIDE SEQUENCE</scope>
    <source>
        <tissue evidence="8">Leaf</tissue>
    </source>
</reference>
<feature type="transmembrane region" description="Helical" evidence="6">
    <location>
        <begin position="24"/>
        <end position="45"/>
    </location>
</feature>
<dbReference type="PANTHER" id="PTHR23511:SF5">
    <property type="entry name" value="MAJOR FACILITATOR-TYPE TRANSPORTER HXNZ-RELATED"/>
    <property type="match status" value="1"/>
</dbReference>
<dbReference type="AlphaFoldDB" id="A0A2P2N9U4"/>
<dbReference type="InterPro" id="IPR020846">
    <property type="entry name" value="MFS_dom"/>
</dbReference>
<dbReference type="InterPro" id="IPR036259">
    <property type="entry name" value="MFS_trans_sf"/>
</dbReference>
<dbReference type="Gene3D" id="1.20.1250.20">
    <property type="entry name" value="MFS general substrate transporter like domains"/>
    <property type="match status" value="1"/>
</dbReference>
<dbReference type="EMBL" id="GGEC01058676">
    <property type="protein sequence ID" value="MBX39160.1"/>
    <property type="molecule type" value="Transcribed_RNA"/>
</dbReference>
<keyword evidence="4 6" id="KW-1133">Transmembrane helix</keyword>
<sequence>METMILSFVGPAVKSEWNLSSNQVSLITTVVFLGSLIGSCSGGYVSDTFGRRWKLFHRSFLFS</sequence>
<keyword evidence="5 6" id="KW-0472">Membrane</keyword>
<keyword evidence="2" id="KW-0813">Transport</keyword>
<accession>A0A2P2N9U4</accession>
<evidence type="ECO:0000313" key="8">
    <source>
        <dbReference type="EMBL" id="MBX39160.1"/>
    </source>
</evidence>
<dbReference type="PROSITE" id="PS50850">
    <property type="entry name" value="MFS"/>
    <property type="match status" value="1"/>
</dbReference>
<dbReference type="InterPro" id="IPR011701">
    <property type="entry name" value="MFS"/>
</dbReference>
<protein>
    <recommendedName>
        <fullName evidence="7">Major facilitator superfamily (MFS) profile domain-containing protein</fullName>
    </recommendedName>
</protein>
<proteinExistence type="predicted"/>
<comment type="subcellular location">
    <subcellularLocation>
        <location evidence="1">Membrane</location>
        <topology evidence="1">Multi-pass membrane protein</topology>
    </subcellularLocation>
</comment>